<dbReference type="Proteomes" id="UP000291949">
    <property type="component" value="Unassembled WGS sequence"/>
</dbReference>
<comment type="caution">
    <text evidence="6">The sequence shown here is derived from an EMBL/GenBank/DDBJ whole genome shotgun (WGS) entry which is preliminary data.</text>
</comment>
<organism evidence="6 7">
    <name type="scientific">Staphylococcus capitis</name>
    <dbReference type="NCBI Taxonomy" id="29388"/>
    <lineage>
        <taxon>Bacteria</taxon>
        <taxon>Bacillati</taxon>
        <taxon>Bacillota</taxon>
        <taxon>Bacilli</taxon>
        <taxon>Bacillales</taxon>
        <taxon>Staphylococcaceae</taxon>
        <taxon>Staphylococcus</taxon>
    </lineage>
</organism>
<dbReference type="RefSeq" id="WP_098905584.1">
    <property type="nucleotide sequence ID" value="NZ_AP014956.1"/>
</dbReference>
<dbReference type="Proteomes" id="UP000550736">
    <property type="component" value="Unassembled WGS sequence"/>
</dbReference>
<dbReference type="EMBL" id="JABBLX010000055">
    <property type="protein sequence ID" value="NMK98718.1"/>
    <property type="molecule type" value="Genomic_DNA"/>
</dbReference>
<dbReference type="InterPro" id="IPR031429">
    <property type="entry name" value="PSM_alpha"/>
</dbReference>
<accession>A0A7X9WCD1</accession>
<dbReference type="NCBIfam" id="NF033425">
    <property type="entry name" value="PSM_alpha_1_2"/>
    <property type="match status" value="1"/>
</dbReference>
<keyword evidence="8" id="KW-1185">Reference proteome</keyword>
<evidence type="ECO:0000256" key="2">
    <source>
        <dbReference type="ARBA" id="ARBA00022852"/>
    </source>
</evidence>
<reference evidence="8 9" key="2">
    <citation type="submission" date="2020-04" db="EMBL/GenBank/DDBJ databases">
        <title>The Epidemiology and Molecular Characteristics of Linezolid-Resistant Staphylococcus capitis in Huashan Hospital, Shanghai.</title>
        <authorList>
            <person name="Ding L."/>
            <person name="Li P."/>
            <person name="Yang Y."/>
            <person name="Lin D."/>
            <person name="Xu X."/>
        </authorList>
    </citation>
    <scope>NUCLEOTIDE SEQUENCE [LARGE SCALE GENOMIC DNA]</scope>
    <source>
        <strain evidence="5 9">12-86</strain>
        <strain evidence="4 8">17-84</strain>
    </source>
</reference>
<evidence type="ECO:0000313" key="5">
    <source>
        <dbReference type="EMBL" id="NMK98718.1"/>
    </source>
</evidence>
<evidence type="ECO:0000256" key="1">
    <source>
        <dbReference type="ARBA" id="ARBA00005282"/>
    </source>
</evidence>
<evidence type="ECO:0000313" key="8">
    <source>
        <dbReference type="Proteomes" id="UP000538955"/>
    </source>
</evidence>
<dbReference type="EMBL" id="JABBMI010000091">
    <property type="protein sequence ID" value="NMK55389.1"/>
    <property type="molecule type" value="Genomic_DNA"/>
</dbReference>
<evidence type="ECO:0000313" key="6">
    <source>
        <dbReference type="EMBL" id="TBW76212.1"/>
    </source>
</evidence>
<evidence type="ECO:0000256" key="3">
    <source>
        <dbReference type="ARBA" id="ARBA00023026"/>
    </source>
</evidence>
<name>A0A7X9WCD1_STACP</name>
<comment type="similarity">
    <text evidence="1">Belongs to the phenol-soluble modulin alpha peptides family.</text>
</comment>
<dbReference type="Proteomes" id="UP000538955">
    <property type="component" value="Unassembled WGS sequence"/>
</dbReference>
<dbReference type="Pfam" id="PF17063">
    <property type="entry name" value="PSMalpha"/>
    <property type="match status" value="1"/>
</dbReference>
<dbReference type="GO" id="GO:0031640">
    <property type="term" value="P:killing of cells of another organism"/>
    <property type="evidence" value="ECO:0007669"/>
    <property type="project" value="UniProtKB-KW"/>
</dbReference>
<keyword evidence="3" id="KW-0843">Virulence</keyword>
<protein>
    <submittedName>
        <fullName evidence="6">Alpha-1/alpha-2 family phenol-soluble modulin</fullName>
    </submittedName>
</protein>
<sequence>MSDIINQIVKVVKGLIEKFTNK</sequence>
<dbReference type="GeneID" id="93670545"/>
<evidence type="ECO:0000313" key="7">
    <source>
        <dbReference type="Proteomes" id="UP000291949"/>
    </source>
</evidence>
<reference evidence="6 7" key="1">
    <citation type="journal article" date="2019" name="Sci. Transl. Med.">
        <title>Quorum sensing between bacterial species on the skin protects against epidermal injury in atopic dermatitis.</title>
        <authorList>
            <person name="Williams M.R."/>
        </authorList>
    </citation>
    <scope>NUCLEOTIDE SEQUENCE [LARGE SCALE GENOMIC DNA]</scope>
    <source>
        <strain evidence="6 7">H8</strain>
    </source>
</reference>
<dbReference type="AlphaFoldDB" id="A0A7X9WCD1"/>
<gene>
    <name evidence="6" type="ORF">EQ811_09115</name>
    <name evidence="5" type="ORF">HHM13_11680</name>
    <name evidence="4" type="ORF">HHM24_11760</name>
</gene>
<evidence type="ECO:0000313" key="9">
    <source>
        <dbReference type="Proteomes" id="UP000550736"/>
    </source>
</evidence>
<keyword evidence="2" id="KW-0204">Cytolysis</keyword>
<dbReference type="EMBL" id="SCHC01000003">
    <property type="protein sequence ID" value="TBW76212.1"/>
    <property type="molecule type" value="Genomic_DNA"/>
</dbReference>
<proteinExistence type="inferred from homology"/>
<evidence type="ECO:0000313" key="4">
    <source>
        <dbReference type="EMBL" id="NMK55389.1"/>
    </source>
</evidence>